<dbReference type="PANTHER" id="PTHR43542">
    <property type="entry name" value="METHYLTRANSFERASE"/>
    <property type="match status" value="1"/>
</dbReference>
<dbReference type="GO" id="GO:0052913">
    <property type="term" value="F:16S rRNA (guanine(966)-N(2))-methyltransferase activity"/>
    <property type="evidence" value="ECO:0007669"/>
    <property type="project" value="UniProtKB-EC"/>
</dbReference>
<dbReference type="PIRSF" id="PIRSF004553">
    <property type="entry name" value="CHP00095"/>
    <property type="match status" value="1"/>
</dbReference>
<evidence type="ECO:0000256" key="2">
    <source>
        <dbReference type="ARBA" id="ARBA00022679"/>
    </source>
</evidence>
<dbReference type="CDD" id="cd02440">
    <property type="entry name" value="AdoMet_MTases"/>
    <property type="match status" value="1"/>
</dbReference>
<proteinExistence type="predicted"/>
<feature type="region of interest" description="Disordered" evidence="3">
    <location>
        <begin position="1"/>
        <end position="23"/>
    </location>
</feature>
<name>A0A6N8CPA3_9BACI</name>
<dbReference type="SUPFAM" id="SSF53335">
    <property type="entry name" value="S-adenosyl-L-methionine-dependent methyltransferases"/>
    <property type="match status" value="1"/>
</dbReference>
<dbReference type="RefSeq" id="WP_329602827.1">
    <property type="nucleotide sequence ID" value="NZ_WNHB01000011.1"/>
</dbReference>
<evidence type="ECO:0000313" key="5">
    <source>
        <dbReference type="Proteomes" id="UP000440978"/>
    </source>
</evidence>
<dbReference type="GO" id="GO:0003676">
    <property type="term" value="F:nucleic acid binding"/>
    <property type="evidence" value="ECO:0007669"/>
    <property type="project" value="InterPro"/>
</dbReference>
<dbReference type="EC" id="2.1.1.171" evidence="4"/>
<keyword evidence="5" id="KW-1185">Reference proteome</keyword>
<dbReference type="InterPro" id="IPR004398">
    <property type="entry name" value="RNA_MeTrfase_RsmD"/>
</dbReference>
<gene>
    <name evidence="4" type="primary">rsmD</name>
    <name evidence="4" type="ORF">GMB86_08240</name>
</gene>
<dbReference type="NCBIfam" id="TIGR00095">
    <property type="entry name" value="16S rRNA (guanine(966)-N(2))-methyltransferase RsmD"/>
    <property type="match status" value="1"/>
</dbReference>
<dbReference type="InterPro" id="IPR002052">
    <property type="entry name" value="DNA_methylase_N6_adenine_CS"/>
</dbReference>
<keyword evidence="1 4" id="KW-0489">Methyltransferase</keyword>
<dbReference type="Proteomes" id="UP000440978">
    <property type="component" value="Unassembled WGS sequence"/>
</dbReference>
<accession>A0A6N8CPA3</accession>
<keyword evidence="2 4" id="KW-0808">Transferase</keyword>
<sequence length="193" mass="21967">MRVISGEARGRSLKAVKGNQTRPTTDKVKESIFNMIGPYFDGGMVLDLYSGSGGLGIEALSRGMEFAVFIDRSKQAFDVIQENIHLCRYESKSEIYRNDVSKAIFLLAKQERQFNLIFMDPPYADQQIKKDIQALIKGNLFKYDSLIVIEHETSISLPDSFEGHLNLWKRKEYHGKTAVSIYVFESGKEKLSE</sequence>
<dbReference type="Pfam" id="PF03602">
    <property type="entry name" value="Cons_hypoth95"/>
    <property type="match status" value="1"/>
</dbReference>
<evidence type="ECO:0000256" key="3">
    <source>
        <dbReference type="SAM" id="MobiDB-lite"/>
    </source>
</evidence>
<dbReference type="PANTHER" id="PTHR43542:SF1">
    <property type="entry name" value="METHYLTRANSFERASE"/>
    <property type="match status" value="1"/>
</dbReference>
<dbReference type="AlphaFoldDB" id="A0A6N8CPA3"/>
<dbReference type="EMBL" id="WNHB01000011">
    <property type="protein sequence ID" value="MTT31999.1"/>
    <property type="molecule type" value="Genomic_DNA"/>
</dbReference>
<comment type="caution">
    <text evidence="4">The sequence shown here is derived from an EMBL/GenBank/DDBJ whole genome shotgun (WGS) entry which is preliminary data.</text>
</comment>
<evidence type="ECO:0000256" key="1">
    <source>
        <dbReference type="ARBA" id="ARBA00022603"/>
    </source>
</evidence>
<dbReference type="InterPro" id="IPR029063">
    <property type="entry name" value="SAM-dependent_MTases_sf"/>
</dbReference>
<organism evidence="4 5">
    <name type="scientific">Terrilactibacillus tamarindi</name>
    <dbReference type="NCBI Taxonomy" id="2599694"/>
    <lineage>
        <taxon>Bacteria</taxon>
        <taxon>Bacillati</taxon>
        <taxon>Bacillota</taxon>
        <taxon>Bacilli</taxon>
        <taxon>Bacillales</taxon>
        <taxon>Bacillaceae</taxon>
        <taxon>Terrilactibacillus</taxon>
    </lineage>
</organism>
<reference evidence="4 5" key="1">
    <citation type="submission" date="2019-11" db="EMBL/GenBank/DDBJ databases">
        <title>Terrilactibacillus tamarindus sp. nov. BCM23-1 isolated from bark of Tamarindus indica.</title>
        <authorList>
            <person name="Kingkaew E."/>
            <person name="Tanasupawat S."/>
        </authorList>
    </citation>
    <scope>NUCLEOTIDE SEQUENCE [LARGE SCALE GENOMIC DNA]</scope>
    <source>
        <strain evidence="4 5">BCM23-1</strain>
    </source>
</reference>
<protein>
    <submittedName>
        <fullName evidence="4">16S rRNA (Guanine(966)-N(2))-methyltransferase RsmD</fullName>
        <ecNumber evidence="4">2.1.1.171</ecNumber>
    </submittedName>
</protein>
<dbReference type="PROSITE" id="PS00092">
    <property type="entry name" value="N6_MTASE"/>
    <property type="match status" value="1"/>
</dbReference>
<evidence type="ECO:0000313" key="4">
    <source>
        <dbReference type="EMBL" id="MTT31999.1"/>
    </source>
</evidence>
<dbReference type="Gene3D" id="3.40.50.150">
    <property type="entry name" value="Vaccinia Virus protein VP39"/>
    <property type="match status" value="1"/>
</dbReference>